<dbReference type="EMBL" id="CP099397">
    <property type="protein sequence ID" value="USR38197.1"/>
    <property type="molecule type" value="Genomic_DNA"/>
</dbReference>
<dbReference type="Proteomes" id="UP001054897">
    <property type="component" value="Chromosome"/>
</dbReference>
<accession>A0ABY5A2V7</accession>
<reference evidence="1" key="1">
    <citation type="submission" date="2022-06" db="EMBL/GenBank/DDBJ databases">
        <title>Complete genome of Pseudomonas hydrolytica DSWY01T.</title>
        <authorList>
            <person name="Jung J."/>
            <person name="Jeon C.O."/>
        </authorList>
    </citation>
    <scope>NUCLEOTIDE SEQUENCE</scope>
    <source>
        <strain evidence="1">DSWY01</strain>
    </source>
</reference>
<sequence>MKPLHILLALGFAWLPGCGHGVSERVIHEQGGDWSIRQVTQQHASIGPRTHYRLYYRGELVRFAPPLVRRETVELLSVGHFNPGVSPYPDLIVLVHDRFTNERGFGDAQVRAFQLIARAGRVDIVPIAIP</sequence>
<name>A0ABY5A2V7_9GAMM</name>
<gene>
    <name evidence="1" type="ORF">L1F06_016135</name>
</gene>
<evidence type="ECO:0008006" key="3">
    <source>
        <dbReference type="Google" id="ProtNLM"/>
    </source>
</evidence>
<dbReference type="RefSeq" id="WP_129484169.1">
    <property type="nucleotide sequence ID" value="NZ_CAXYQR010000003.1"/>
</dbReference>
<proteinExistence type="predicted"/>
<evidence type="ECO:0000313" key="1">
    <source>
        <dbReference type="EMBL" id="USR38197.1"/>
    </source>
</evidence>
<organism evidence="1 2">
    <name type="scientific">Ectopseudomonas hydrolytica</name>
    <dbReference type="NCBI Taxonomy" id="2493633"/>
    <lineage>
        <taxon>Bacteria</taxon>
        <taxon>Pseudomonadati</taxon>
        <taxon>Pseudomonadota</taxon>
        <taxon>Gammaproteobacteria</taxon>
        <taxon>Pseudomonadales</taxon>
        <taxon>Pseudomonadaceae</taxon>
        <taxon>Ectopseudomonas</taxon>
    </lineage>
</organism>
<protein>
    <recommendedName>
        <fullName evidence="3">Lipoprotein</fullName>
    </recommendedName>
</protein>
<evidence type="ECO:0000313" key="2">
    <source>
        <dbReference type="Proteomes" id="UP001054897"/>
    </source>
</evidence>
<dbReference type="GeneID" id="300082529"/>
<keyword evidence="2" id="KW-1185">Reference proteome</keyword>